<evidence type="ECO:0000313" key="4">
    <source>
        <dbReference type="Proteomes" id="UP000318010"/>
    </source>
</evidence>
<dbReference type="SUPFAM" id="SSF52266">
    <property type="entry name" value="SGNH hydrolase"/>
    <property type="match status" value="1"/>
</dbReference>
<accession>A0A563U2K4</accession>
<feature type="domain" description="SGNH hydrolase-type esterase" evidence="2">
    <location>
        <begin position="56"/>
        <end position="216"/>
    </location>
</feature>
<dbReference type="InterPro" id="IPR036514">
    <property type="entry name" value="SGNH_hydro_sf"/>
</dbReference>
<evidence type="ECO:0000313" key="3">
    <source>
        <dbReference type="EMBL" id="TWR25570.1"/>
    </source>
</evidence>
<dbReference type="Proteomes" id="UP000318010">
    <property type="component" value="Unassembled WGS sequence"/>
</dbReference>
<feature type="signal peptide" evidence="1">
    <location>
        <begin position="1"/>
        <end position="17"/>
    </location>
</feature>
<name>A0A563U2K4_9SPHI</name>
<dbReference type="Pfam" id="PF13472">
    <property type="entry name" value="Lipase_GDSL_2"/>
    <property type="match status" value="1"/>
</dbReference>
<dbReference type="InterPro" id="IPR051532">
    <property type="entry name" value="Ester_Hydrolysis_Enzymes"/>
</dbReference>
<dbReference type="OrthoDB" id="9790057at2"/>
<protein>
    <recommendedName>
        <fullName evidence="2">SGNH hydrolase-type esterase domain-containing protein</fullName>
    </recommendedName>
</protein>
<proteinExistence type="predicted"/>
<dbReference type="PANTHER" id="PTHR30383:SF5">
    <property type="entry name" value="SGNH HYDROLASE-TYPE ESTERASE DOMAIN-CONTAINING PROTEIN"/>
    <property type="match status" value="1"/>
</dbReference>
<dbReference type="Gene3D" id="3.40.50.1110">
    <property type="entry name" value="SGNH hydrolase"/>
    <property type="match status" value="1"/>
</dbReference>
<dbReference type="RefSeq" id="WP_146272135.1">
    <property type="nucleotide sequence ID" value="NZ_VOEI01000004.1"/>
</dbReference>
<keyword evidence="1" id="KW-0732">Signal</keyword>
<organism evidence="3 4">
    <name type="scientific">Mucilaginibacter achroorhodeus</name>
    <dbReference type="NCBI Taxonomy" id="2599294"/>
    <lineage>
        <taxon>Bacteria</taxon>
        <taxon>Pseudomonadati</taxon>
        <taxon>Bacteroidota</taxon>
        <taxon>Sphingobacteriia</taxon>
        <taxon>Sphingobacteriales</taxon>
        <taxon>Sphingobacteriaceae</taxon>
        <taxon>Mucilaginibacter</taxon>
    </lineage>
</organism>
<dbReference type="GO" id="GO:0004622">
    <property type="term" value="F:phosphatidylcholine lysophospholipase activity"/>
    <property type="evidence" value="ECO:0007669"/>
    <property type="project" value="TreeGrafter"/>
</dbReference>
<dbReference type="InterPro" id="IPR013830">
    <property type="entry name" value="SGNH_hydro"/>
</dbReference>
<evidence type="ECO:0000256" key="1">
    <source>
        <dbReference type="SAM" id="SignalP"/>
    </source>
</evidence>
<dbReference type="AlphaFoldDB" id="A0A563U2K4"/>
<sequence>MKKFLLLLLAIPVFAKAQQRPTNQNLFDTIPFIPDHTTDRLKIFAAQPVKKANVIFFGDSITEMGNWGSLTGDTTTVNRGIGGDITFGALKRLDDIIARQPNKLFILFGINDIGKDIPDAVIADNYFKIIKRVHAKSPQTHIYVQSTLPVNPTHANFPQHYDKGAHVSVVNNLLKAKAKELNFTWVNLAPLFTDKNGLLDNRYTLEGLHLNQDAYKVWVAYLKKMNYL</sequence>
<dbReference type="EMBL" id="VOEI01000004">
    <property type="protein sequence ID" value="TWR25570.1"/>
    <property type="molecule type" value="Genomic_DNA"/>
</dbReference>
<gene>
    <name evidence="3" type="ORF">FPZ42_13330</name>
</gene>
<dbReference type="PANTHER" id="PTHR30383">
    <property type="entry name" value="THIOESTERASE 1/PROTEASE 1/LYSOPHOSPHOLIPASE L1"/>
    <property type="match status" value="1"/>
</dbReference>
<comment type="caution">
    <text evidence="3">The sequence shown here is derived from an EMBL/GenBank/DDBJ whole genome shotgun (WGS) entry which is preliminary data.</text>
</comment>
<keyword evidence="4" id="KW-1185">Reference proteome</keyword>
<evidence type="ECO:0000259" key="2">
    <source>
        <dbReference type="Pfam" id="PF13472"/>
    </source>
</evidence>
<feature type="chain" id="PRO_5022131151" description="SGNH hydrolase-type esterase domain-containing protein" evidence="1">
    <location>
        <begin position="18"/>
        <end position="228"/>
    </location>
</feature>
<reference evidence="3 4" key="1">
    <citation type="submission" date="2019-07" db="EMBL/GenBank/DDBJ databases">
        <authorList>
            <person name="Kim J."/>
        </authorList>
    </citation>
    <scope>NUCLEOTIDE SEQUENCE [LARGE SCALE GENOMIC DNA]</scope>
    <source>
        <strain evidence="3 4">MJ1a</strain>
    </source>
</reference>